<protein>
    <submittedName>
        <fullName evidence="2">Uncharacterized protein</fullName>
    </submittedName>
</protein>
<proteinExistence type="predicted"/>
<reference evidence="2 3" key="1">
    <citation type="submission" date="2015-12" db="EMBL/GenBank/DDBJ databases">
        <title>Draft genome sequence of Moniliophthora roreri, the causal agent of frosty pod rot of cacao.</title>
        <authorList>
            <person name="Aime M.C."/>
            <person name="Diaz-Valderrama J.R."/>
            <person name="Kijpornyongpan T."/>
            <person name="Phillips-Mora W."/>
        </authorList>
    </citation>
    <scope>NUCLEOTIDE SEQUENCE [LARGE SCALE GENOMIC DNA]</scope>
    <source>
        <strain evidence="2 3">MCA 2952</strain>
    </source>
</reference>
<dbReference type="EMBL" id="LATX01000716">
    <property type="protein sequence ID" value="KTB45355.1"/>
    <property type="molecule type" value="Genomic_DNA"/>
</dbReference>
<evidence type="ECO:0000256" key="1">
    <source>
        <dbReference type="SAM" id="MobiDB-lite"/>
    </source>
</evidence>
<dbReference type="Proteomes" id="UP000054988">
    <property type="component" value="Unassembled WGS sequence"/>
</dbReference>
<evidence type="ECO:0000313" key="3">
    <source>
        <dbReference type="Proteomes" id="UP000054988"/>
    </source>
</evidence>
<dbReference type="AlphaFoldDB" id="A0A0W0G9W7"/>
<evidence type="ECO:0000313" key="2">
    <source>
        <dbReference type="EMBL" id="KTB45355.1"/>
    </source>
</evidence>
<accession>A0A0W0G9W7</accession>
<comment type="caution">
    <text evidence="2">The sequence shown here is derived from an EMBL/GenBank/DDBJ whole genome shotgun (WGS) entry which is preliminary data.</text>
</comment>
<feature type="region of interest" description="Disordered" evidence="1">
    <location>
        <begin position="78"/>
        <end position="113"/>
    </location>
</feature>
<name>A0A0W0G9W7_MONRR</name>
<organism evidence="2 3">
    <name type="scientific">Moniliophthora roreri</name>
    <name type="common">Frosty pod rot fungus</name>
    <name type="synonym">Monilia roreri</name>
    <dbReference type="NCBI Taxonomy" id="221103"/>
    <lineage>
        <taxon>Eukaryota</taxon>
        <taxon>Fungi</taxon>
        <taxon>Dikarya</taxon>
        <taxon>Basidiomycota</taxon>
        <taxon>Agaricomycotina</taxon>
        <taxon>Agaricomycetes</taxon>
        <taxon>Agaricomycetidae</taxon>
        <taxon>Agaricales</taxon>
        <taxon>Marasmiineae</taxon>
        <taxon>Marasmiaceae</taxon>
        <taxon>Moniliophthora</taxon>
    </lineage>
</organism>
<sequence>MPYYFEPLTAEKHRKLDEAVSRSIGLFGSGIKSKAVMYLLLHDVLIATADRPPEIYRLAEQALIPRNIRALQERELLRNPGFLDPPEPEPSPETNDTPIFSSLVDDLKSEIPR</sequence>
<gene>
    <name evidence="2" type="ORF">WG66_2038</name>
</gene>